<accession>A0A1S2VH62</accession>
<evidence type="ECO:0000259" key="2">
    <source>
        <dbReference type="Pfam" id="PF13568"/>
    </source>
</evidence>
<dbReference type="InterPro" id="IPR025665">
    <property type="entry name" value="Beta-barrel_OMP_2"/>
</dbReference>
<keyword evidence="1" id="KW-0732">Signal</keyword>
<dbReference type="AlphaFoldDB" id="A0A1S2VH62"/>
<dbReference type="EMBL" id="MORL01000008">
    <property type="protein sequence ID" value="OIN58072.1"/>
    <property type="molecule type" value="Genomic_DNA"/>
</dbReference>
<organism evidence="3 4">
    <name type="scientific">Arsenicibacter rosenii</name>
    <dbReference type="NCBI Taxonomy" id="1750698"/>
    <lineage>
        <taxon>Bacteria</taxon>
        <taxon>Pseudomonadati</taxon>
        <taxon>Bacteroidota</taxon>
        <taxon>Cytophagia</taxon>
        <taxon>Cytophagales</taxon>
        <taxon>Spirosomataceae</taxon>
        <taxon>Arsenicibacter</taxon>
    </lineage>
</organism>
<feature type="signal peptide" evidence="1">
    <location>
        <begin position="1"/>
        <end position="17"/>
    </location>
</feature>
<feature type="chain" id="PRO_5010335274" description="Outer membrane protein beta-barrel domain-containing protein" evidence="1">
    <location>
        <begin position="18"/>
        <end position="215"/>
    </location>
</feature>
<gene>
    <name evidence="3" type="ORF">BLX24_16210</name>
</gene>
<evidence type="ECO:0000313" key="4">
    <source>
        <dbReference type="Proteomes" id="UP000181790"/>
    </source>
</evidence>
<evidence type="ECO:0000256" key="1">
    <source>
        <dbReference type="SAM" id="SignalP"/>
    </source>
</evidence>
<dbReference type="Pfam" id="PF13568">
    <property type="entry name" value="OMP_b-brl_2"/>
    <property type="match status" value="1"/>
</dbReference>
<comment type="caution">
    <text evidence="3">The sequence shown here is derived from an EMBL/GenBank/DDBJ whole genome shotgun (WGS) entry which is preliminary data.</text>
</comment>
<protein>
    <recommendedName>
        <fullName evidence="2">Outer membrane protein beta-barrel domain-containing protein</fullName>
    </recommendedName>
</protein>
<keyword evidence="4" id="KW-1185">Reference proteome</keyword>
<dbReference type="OrthoDB" id="947434at2"/>
<evidence type="ECO:0000313" key="3">
    <source>
        <dbReference type="EMBL" id="OIN58072.1"/>
    </source>
</evidence>
<reference evidence="3 4" key="1">
    <citation type="submission" date="2016-10" db="EMBL/GenBank/DDBJ databases">
        <title>Arsenicibacter rosenii gen. nov., sp. nov., an efficient arsenic-methylating bacterium isolated from an arsenic-contaminated paddy soil.</title>
        <authorList>
            <person name="Huang K."/>
        </authorList>
    </citation>
    <scope>NUCLEOTIDE SEQUENCE [LARGE SCALE GENOMIC DNA]</scope>
    <source>
        <strain evidence="3 4">SM-1</strain>
    </source>
</reference>
<dbReference type="Proteomes" id="UP000181790">
    <property type="component" value="Unassembled WGS sequence"/>
</dbReference>
<sequence>MATKWSKALLLSAVVFAGTQAVQQTQAQSTTKVRAGIKGGFNASTLYYDNANANDRKERYGFHAGVFAQIPAGEFFAIQPELLYTTKGASANYNVLGFTGRNTFRMNYAELPVLATFKLGNAVELQAGPYASYLLNSDISTNGDFGSGTTTLNRDAFNKFDYGVAGGLNIYFGKAFLGLRYGQGLQRIANSDASRAILGNAKNGVGMISLGVSLN</sequence>
<dbReference type="RefSeq" id="WP_071504222.1">
    <property type="nucleotide sequence ID" value="NZ_MORL01000008.1"/>
</dbReference>
<proteinExistence type="predicted"/>
<name>A0A1S2VH62_9BACT</name>
<feature type="domain" description="Outer membrane protein beta-barrel" evidence="2">
    <location>
        <begin position="26"/>
        <end position="188"/>
    </location>
</feature>